<gene>
    <name evidence="1" type="ORF">N482_17970</name>
</gene>
<accession>A0A166Z821</accession>
<evidence type="ECO:0000313" key="2">
    <source>
        <dbReference type="Proteomes" id="UP000076587"/>
    </source>
</evidence>
<sequence length="59" mass="6872">MFERFIKPVSRAVFVVFGLHSQRVLGHVSMYFTGSHHLNSIFFEQALLRSISYMINLVI</sequence>
<organism evidence="1 2">
    <name type="scientific">Pseudoalteromonas luteoviolacea NCIMB 1942</name>
    <dbReference type="NCBI Taxonomy" id="1365253"/>
    <lineage>
        <taxon>Bacteria</taxon>
        <taxon>Pseudomonadati</taxon>
        <taxon>Pseudomonadota</taxon>
        <taxon>Gammaproteobacteria</taxon>
        <taxon>Alteromonadales</taxon>
        <taxon>Pseudoalteromonadaceae</taxon>
        <taxon>Pseudoalteromonas</taxon>
    </lineage>
</organism>
<name>A0A166Z821_9GAMM</name>
<proteinExistence type="predicted"/>
<evidence type="ECO:0000313" key="1">
    <source>
        <dbReference type="EMBL" id="KZN44035.1"/>
    </source>
</evidence>
<dbReference type="EMBL" id="AUXT01000199">
    <property type="protein sequence ID" value="KZN44035.1"/>
    <property type="molecule type" value="Genomic_DNA"/>
</dbReference>
<comment type="caution">
    <text evidence="1">The sequence shown here is derived from an EMBL/GenBank/DDBJ whole genome shotgun (WGS) entry which is preliminary data.</text>
</comment>
<reference evidence="1 2" key="1">
    <citation type="submission" date="2013-07" db="EMBL/GenBank/DDBJ databases">
        <title>Comparative Genomic and Metabolomic Analysis of Twelve Strains of Pseudoalteromonas luteoviolacea.</title>
        <authorList>
            <person name="Vynne N.G."/>
            <person name="Mansson M."/>
            <person name="Gram L."/>
        </authorList>
    </citation>
    <scope>NUCLEOTIDE SEQUENCE [LARGE SCALE GENOMIC DNA]</scope>
    <source>
        <strain evidence="1 2">NCIMB 1942</strain>
    </source>
</reference>
<protein>
    <submittedName>
        <fullName evidence="1">Uncharacterized protein</fullName>
    </submittedName>
</protein>
<dbReference type="Proteomes" id="UP000076587">
    <property type="component" value="Unassembled WGS sequence"/>
</dbReference>
<dbReference type="AlphaFoldDB" id="A0A166Z821"/>
<dbReference type="PATRIC" id="fig|1365253.3.peg.4348"/>